<name>A0A6A6D8E8_9PEZI</name>
<accession>A0A6A6D8E8</accession>
<proteinExistence type="predicted"/>
<evidence type="ECO:0000313" key="1">
    <source>
        <dbReference type="EMBL" id="KAF2175784.1"/>
    </source>
</evidence>
<sequence length="179" mass="19624">MSWYCCNCGHGPQNDAIDTGCPSCYHTWCKGCNKESMQYAADSDGKELQIECEDVSRDTATTAKNRLPSTTLAIGHRDNATALSPTFLISQGVKVVTPFPNSLPHYSIPLTQVELRCGNHTESHAYQFGAPVNRGQVYYVWYCCRCGDGPYNTSTNAGCACCTGGHWRCRDCTVEAVKC</sequence>
<dbReference type="Proteomes" id="UP000800200">
    <property type="component" value="Unassembled WGS sequence"/>
</dbReference>
<protein>
    <submittedName>
        <fullName evidence="1">Uncharacterized protein</fullName>
    </submittedName>
</protein>
<reference evidence="1" key="1">
    <citation type="journal article" date="2020" name="Stud. Mycol.">
        <title>101 Dothideomycetes genomes: a test case for predicting lifestyles and emergence of pathogens.</title>
        <authorList>
            <person name="Haridas S."/>
            <person name="Albert R."/>
            <person name="Binder M."/>
            <person name="Bloem J."/>
            <person name="Labutti K."/>
            <person name="Salamov A."/>
            <person name="Andreopoulos B."/>
            <person name="Baker S."/>
            <person name="Barry K."/>
            <person name="Bills G."/>
            <person name="Bluhm B."/>
            <person name="Cannon C."/>
            <person name="Castanera R."/>
            <person name="Culley D."/>
            <person name="Daum C."/>
            <person name="Ezra D."/>
            <person name="Gonzalez J."/>
            <person name="Henrissat B."/>
            <person name="Kuo A."/>
            <person name="Liang C."/>
            <person name="Lipzen A."/>
            <person name="Lutzoni F."/>
            <person name="Magnuson J."/>
            <person name="Mondo S."/>
            <person name="Nolan M."/>
            <person name="Ohm R."/>
            <person name="Pangilinan J."/>
            <person name="Park H.-J."/>
            <person name="Ramirez L."/>
            <person name="Alfaro M."/>
            <person name="Sun H."/>
            <person name="Tritt A."/>
            <person name="Yoshinaga Y."/>
            <person name="Zwiers L.-H."/>
            <person name="Turgeon B."/>
            <person name="Goodwin S."/>
            <person name="Spatafora J."/>
            <person name="Crous P."/>
            <person name="Grigoriev I."/>
        </authorList>
    </citation>
    <scope>NUCLEOTIDE SEQUENCE</scope>
    <source>
        <strain evidence="1">CBS 207.26</strain>
    </source>
</reference>
<gene>
    <name evidence="1" type="ORF">K469DRAFT_54094</name>
</gene>
<organism evidence="1 2">
    <name type="scientific">Zopfia rhizophila CBS 207.26</name>
    <dbReference type="NCBI Taxonomy" id="1314779"/>
    <lineage>
        <taxon>Eukaryota</taxon>
        <taxon>Fungi</taxon>
        <taxon>Dikarya</taxon>
        <taxon>Ascomycota</taxon>
        <taxon>Pezizomycotina</taxon>
        <taxon>Dothideomycetes</taxon>
        <taxon>Dothideomycetes incertae sedis</taxon>
        <taxon>Zopfiaceae</taxon>
        <taxon>Zopfia</taxon>
    </lineage>
</organism>
<dbReference type="OrthoDB" id="3778539at2759"/>
<dbReference type="EMBL" id="ML994725">
    <property type="protein sequence ID" value="KAF2175784.1"/>
    <property type="molecule type" value="Genomic_DNA"/>
</dbReference>
<keyword evidence="2" id="KW-1185">Reference proteome</keyword>
<evidence type="ECO:0000313" key="2">
    <source>
        <dbReference type="Proteomes" id="UP000800200"/>
    </source>
</evidence>
<dbReference type="AlphaFoldDB" id="A0A6A6D8E8"/>